<proteinExistence type="predicted"/>
<dbReference type="EMBL" id="FOKI01000009">
    <property type="protein sequence ID" value="SFB03458.1"/>
    <property type="molecule type" value="Genomic_DNA"/>
</dbReference>
<dbReference type="Proteomes" id="UP000198619">
    <property type="component" value="Unassembled WGS sequence"/>
</dbReference>
<dbReference type="PROSITE" id="PS51257">
    <property type="entry name" value="PROKAR_LIPOPROTEIN"/>
    <property type="match status" value="1"/>
</dbReference>
<feature type="signal peptide" evidence="1">
    <location>
        <begin position="1"/>
        <end position="23"/>
    </location>
</feature>
<evidence type="ECO:0000313" key="2">
    <source>
        <dbReference type="EMBL" id="SFB03458.1"/>
    </source>
</evidence>
<dbReference type="RefSeq" id="WP_090040287.1">
    <property type="nucleotide sequence ID" value="NZ_FOKI01000009.1"/>
</dbReference>
<dbReference type="Gene3D" id="3.30.1490.410">
    <property type="entry name" value="Uncharacterised protein PF16224, DUF4883"/>
    <property type="match status" value="1"/>
</dbReference>
<protein>
    <recommendedName>
        <fullName evidence="4">Lipoprotein</fullName>
    </recommendedName>
</protein>
<dbReference type="Pfam" id="PF16224">
    <property type="entry name" value="DUF4883"/>
    <property type="match status" value="1"/>
</dbReference>
<organism evidence="2 3">
    <name type="scientific">Clostridium frigidicarnis</name>
    <dbReference type="NCBI Taxonomy" id="84698"/>
    <lineage>
        <taxon>Bacteria</taxon>
        <taxon>Bacillati</taxon>
        <taxon>Bacillota</taxon>
        <taxon>Clostridia</taxon>
        <taxon>Eubacteriales</taxon>
        <taxon>Clostridiaceae</taxon>
        <taxon>Clostridium</taxon>
    </lineage>
</organism>
<reference evidence="2 3" key="1">
    <citation type="submission" date="2016-10" db="EMBL/GenBank/DDBJ databases">
        <authorList>
            <person name="de Groot N.N."/>
        </authorList>
    </citation>
    <scope>NUCLEOTIDE SEQUENCE [LARGE SCALE GENOMIC DNA]</scope>
    <source>
        <strain evidence="2 3">DSM 12271</strain>
    </source>
</reference>
<dbReference type="CDD" id="cd15786">
    <property type="entry name" value="CPF_1278_like"/>
    <property type="match status" value="1"/>
</dbReference>
<dbReference type="InterPro" id="IPR032619">
    <property type="entry name" value="DUF4883"/>
</dbReference>
<evidence type="ECO:0008006" key="4">
    <source>
        <dbReference type="Google" id="ProtNLM"/>
    </source>
</evidence>
<feature type="chain" id="PRO_5011514923" description="Lipoprotein" evidence="1">
    <location>
        <begin position="24"/>
        <end position="154"/>
    </location>
</feature>
<sequence length="154" mass="18012">MKKILLSLSIIMTVFILSSCQLSDYNKQKPTNFYYTKSLHTEFITSSNAKVSLFDTNLHKEVDITSEGLKTVEDFIENLKQENFIEKPDELPESPPYKLFISFNDTKYVIDIFSDDLISIHPWDAIYTEDYMNCTNVYRANNLFKLCKYIMGEN</sequence>
<gene>
    <name evidence="2" type="ORF">SAMN04488528_1009102</name>
</gene>
<evidence type="ECO:0000313" key="3">
    <source>
        <dbReference type="Proteomes" id="UP000198619"/>
    </source>
</evidence>
<name>A0A1I0XTF3_9CLOT</name>
<evidence type="ECO:0000256" key="1">
    <source>
        <dbReference type="SAM" id="SignalP"/>
    </source>
</evidence>
<keyword evidence="3" id="KW-1185">Reference proteome</keyword>
<keyword evidence="1" id="KW-0732">Signal</keyword>
<accession>A0A1I0XTF3</accession>
<dbReference type="AlphaFoldDB" id="A0A1I0XTF3"/>
<dbReference type="OrthoDB" id="1937023at2"/>